<comment type="cofactor">
    <cofactor evidence="1 12 14">
        <name>FMN</name>
        <dbReference type="ChEBI" id="CHEBI:58210"/>
    </cofactor>
</comment>
<name>A0A8J3EU51_9ACTN</name>
<proteinExistence type="inferred from homology"/>
<keyword evidence="7" id="KW-0521">NADP</keyword>
<dbReference type="EMBL" id="BMHA01000007">
    <property type="protein sequence ID" value="GGI06945.1"/>
    <property type="molecule type" value="Genomic_DNA"/>
</dbReference>
<dbReference type="Gene3D" id="3.20.20.70">
    <property type="entry name" value="Aldolase class I"/>
    <property type="match status" value="1"/>
</dbReference>
<dbReference type="InterPro" id="IPR013785">
    <property type="entry name" value="Aldolase_TIM"/>
</dbReference>
<evidence type="ECO:0000256" key="11">
    <source>
        <dbReference type="ARBA" id="ARBA00048802"/>
    </source>
</evidence>
<dbReference type="NCBIfam" id="TIGR00737">
    <property type="entry name" value="nifR3_yhdG"/>
    <property type="match status" value="1"/>
</dbReference>
<evidence type="ECO:0000256" key="7">
    <source>
        <dbReference type="ARBA" id="ARBA00022857"/>
    </source>
</evidence>
<comment type="similarity">
    <text evidence="12">Belongs to the dus family.</text>
</comment>
<keyword evidence="9 12" id="KW-0560">Oxidoreductase</keyword>
<evidence type="ECO:0000256" key="2">
    <source>
        <dbReference type="ARBA" id="ARBA00002790"/>
    </source>
</evidence>
<keyword evidence="8" id="KW-0694">RNA-binding</keyword>
<keyword evidence="18" id="KW-1185">Reference proteome</keyword>
<keyword evidence="14" id="KW-0547">Nucleotide-binding</keyword>
<organism evidence="17 18">
    <name type="scientific">Egicoccus halophilus</name>
    <dbReference type="NCBI Taxonomy" id="1670830"/>
    <lineage>
        <taxon>Bacteria</taxon>
        <taxon>Bacillati</taxon>
        <taxon>Actinomycetota</taxon>
        <taxon>Nitriliruptoria</taxon>
        <taxon>Egicoccales</taxon>
        <taxon>Egicoccaceae</taxon>
        <taxon>Egicoccus</taxon>
    </lineage>
</organism>
<comment type="catalytic activity">
    <reaction evidence="10">
        <text>a 5,6-dihydrouridine in tRNA + NADP(+) = a uridine in tRNA + NADPH + H(+)</text>
        <dbReference type="Rhea" id="RHEA:23624"/>
        <dbReference type="Rhea" id="RHEA-COMP:13339"/>
        <dbReference type="Rhea" id="RHEA-COMP:13887"/>
        <dbReference type="ChEBI" id="CHEBI:15378"/>
        <dbReference type="ChEBI" id="CHEBI:57783"/>
        <dbReference type="ChEBI" id="CHEBI:58349"/>
        <dbReference type="ChEBI" id="CHEBI:65315"/>
        <dbReference type="ChEBI" id="CHEBI:74443"/>
    </reaction>
</comment>
<feature type="binding site" evidence="14">
    <location>
        <position position="195"/>
    </location>
    <ligand>
        <name>FMN</name>
        <dbReference type="ChEBI" id="CHEBI:58210"/>
    </ligand>
</feature>
<dbReference type="PROSITE" id="PS01136">
    <property type="entry name" value="UPF0034"/>
    <property type="match status" value="1"/>
</dbReference>
<dbReference type="RefSeq" id="WP_130649153.1">
    <property type="nucleotide sequence ID" value="NZ_BMHA01000007.1"/>
</dbReference>
<dbReference type="Pfam" id="PF01207">
    <property type="entry name" value="Dus"/>
    <property type="match status" value="1"/>
</dbReference>
<evidence type="ECO:0000256" key="6">
    <source>
        <dbReference type="ARBA" id="ARBA00022694"/>
    </source>
</evidence>
<feature type="binding site" evidence="14">
    <location>
        <begin position="31"/>
        <end position="33"/>
    </location>
    <ligand>
        <name>FMN</name>
        <dbReference type="ChEBI" id="CHEBI:58210"/>
    </ligand>
</feature>
<keyword evidence="5 12" id="KW-0288">FMN</keyword>
<dbReference type="PANTHER" id="PTHR45846:SF1">
    <property type="entry name" value="TRNA-DIHYDROURIDINE(47) SYNTHASE [NAD(P)(+)]-LIKE"/>
    <property type="match status" value="1"/>
</dbReference>
<feature type="binding site" evidence="14">
    <location>
        <begin position="251"/>
        <end position="252"/>
    </location>
    <ligand>
        <name>FMN</name>
        <dbReference type="ChEBI" id="CHEBI:58210"/>
    </ligand>
</feature>
<accession>A0A8J3EU51</accession>
<sequence>MSAAIAPAPAATAAPLELGGLTVWPPVVLAPMAGVTNAPFRTLCRRNGGGLYVSEMVGARGLVEGNHTSQWKASFAPGESPRSIQLYTIDPDDAAAATRLLVEQGAPDGQGGLAPVDHLDLNFGCPAPKVTRHGGGSALPWRTDLYAAIVAATVAAAGEVPVTVKTRKGIDDDHLTYLEAGRIAADLGVAAITLHGRTTEERYGPPADWRAIARLVEAVPDLPVLGNGDIWEAADALRMVAETGCAGVVVGRGCLGRPWLFRDLQAAFEGRAVPSPPELGEVCDLLVEHAELLVAGLGPDQGIREFRKHPGWYLQGFPVGGELRRALNQVGSVDELRERLAPLERTVPFDETVRRRPRGHTDRPRRPHLPAGWLDSRTSGAPLPPQAAAVVSGG</sequence>
<evidence type="ECO:0000256" key="8">
    <source>
        <dbReference type="ARBA" id="ARBA00022884"/>
    </source>
</evidence>
<dbReference type="OrthoDB" id="9764501at2"/>
<dbReference type="InterPro" id="IPR035587">
    <property type="entry name" value="DUS-like_FMN-bd"/>
</dbReference>
<keyword evidence="6 12" id="KW-0819">tRNA processing</keyword>
<evidence type="ECO:0000256" key="15">
    <source>
        <dbReference type="SAM" id="MobiDB-lite"/>
    </source>
</evidence>
<gene>
    <name evidence="17" type="ORF">GCM10011354_21630</name>
</gene>
<evidence type="ECO:0000256" key="10">
    <source>
        <dbReference type="ARBA" id="ARBA00048205"/>
    </source>
</evidence>
<keyword evidence="3" id="KW-0820">tRNA-binding</keyword>
<evidence type="ECO:0000256" key="13">
    <source>
        <dbReference type="PIRSR" id="PIRSR006621-1"/>
    </source>
</evidence>
<protein>
    <recommendedName>
        <fullName evidence="12">tRNA-dihydrouridine synthase</fullName>
        <ecNumber evidence="12">1.3.1.-</ecNumber>
    </recommendedName>
</protein>
<feature type="compositionally biased region" description="Basic and acidic residues" evidence="15">
    <location>
        <begin position="351"/>
        <end position="364"/>
    </location>
</feature>
<feature type="binding site" evidence="14">
    <location>
        <position position="85"/>
    </location>
    <ligand>
        <name>FMN</name>
        <dbReference type="ChEBI" id="CHEBI:58210"/>
    </ligand>
</feature>
<evidence type="ECO:0000256" key="5">
    <source>
        <dbReference type="ARBA" id="ARBA00022643"/>
    </source>
</evidence>
<dbReference type="InterPro" id="IPR018517">
    <property type="entry name" value="tRNA_hU_synthase_CS"/>
</dbReference>
<dbReference type="PANTHER" id="PTHR45846">
    <property type="entry name" value="TRNA-DIHYDROURIDINE(47) SYNTHASE [NAD(P)(+)]-LIKE"/>
    <property type="match status" value="1"/>
</dbReference>
<feature type="binding site" evidence="14">
    <location>
        <position position="165"/>
    </location>
    <ligand>
        <name>FMN</name>
        <dbReference type="ChEBI" id="CHEBI:58210"/>
    </ligand>
</feature>
<reference evidence="17" key="2">
    <citation type="submission" date="2020-09" db="EMBL/GenBank/DDBJ databases">
        <authorList>
            <person name="Sun Q."/>
            <person name="Zhou Y."/>
        </authorList>
    </citation>
    <scope>NUCLEOTIDE SEQUENCE</scope>
    <source>
        <strain evidence="17">CGMCC 1.14988</strain>
    </source>
</reference>
<comment type="caution">
    <text evidence="17">The sequence shown here is derived from an EMBL/GenBank/DDBJ whole genome shotgun (WGS) entry which is preliminary data.</text>
</comment>
<comment type="catalytic activity">
    <reaction evidence="11">
        <text>a 5,6-dihydrouridine in tRNA + NAD(+) = a uridine in tRNA + NADH + H(+)</text>
        <dbReference type="Rhea" id="RHEA:54452"/>
        <dbReference type="Rhea" id="RHEA-COMP:13339"/>
        <dbReference type="Rhea" id="RHEA-COMP:13887"/>
        <dbReference type="ChEBI" id="CHEBI:15378"/>
        <dbReference type="ChEBI" id="CHEBI:57540"/>
        <dbReference type="ChEBI" id="CHEBI:57945"/>
        <dbReference type="ChEBI" id="CHEBI:65315"/>
        <dbReference type="ChEBI" id="CHEBI:74443"/>
    </reaction>
</comment>
<dbReference type="PIRSF" id="PIRSF006621">
    <property type="entry name" value="Dus"/>
    <property type="match status" value="1"/>
</dbReference>
<evidence type="ECO:0000256" key="1">
    <source>
        <dbReference type="ARBA" id="ARBA00001917"/>
    </source>
</evidence>
<reference evidence="17" key="1">
    <citation type="journal article" date="2014" name="Int. J. Syst. Evol. Microbiol.">
        <title>Complete genome sequence of Corynebacterium casei LMG S-19264T (=DSM 44701T), isolated from a smear-ripened cheese.</title>
        <authorList>
            <consortium name="US DOE Joint Genome Institute (JGI-PGF)"/>
            <person name="Walter F."/>
            <person name="Albersmeier A."/>
            <person name="Kalinowski J."/>
            <person name="Ruckert C."/>
        </authorList>
    </citation>
    <scope>NUCLEOTIDE SEQUENCE</scope>
    <source>
        <strain evidence="17">CGMCC 1.14988</strain>
    </source>
</reference>
<evidence type="ECO:0000259" key="16">
    <source>
        <dbReference type="Pfam" id="PF01207"/>
    </source>
</evidence>
<comment type="function">
    <text evidence="2 12">Catalyzes the synthesis of 5,6-dihydrouridine (D), a modified base found in the D-loop of most tRNAs, via the reduction of the C5-C6 double bond in target uridines.</text>
</comment>
<evidence type="ECO:0000256" key="14">
    <source>
        <dbReference type="PIRSR" id="PIRSR006621-2"/>
    </source>
</evidence>
<dbReference type="Proteomes" id="UP000650511">
    <property type="component" value="Unassembled WGS sequence"/>
</dbReference>
<evidence type="ECO:0000256" key="12">
    <source>
        <dbReference type="PIRNR" id="PIRNR006621"/>
    </source>
</evidence>
<feature type="domain" description="DUS-like FMN-binding" evidence="16">
    <location>
        <begin position="29"/>
        <end position="340"/>
    </location>
</feature>
<feature type="region of interest" description="Disordered" evidence="15">
    <location>
        <begin position="351"/>
        <end position="394"/>
    </location>
</feature>
<dbReference type="GO" id="GO:0000049">
    <property type="term" value="F:tRNA binding"/>
    <property type="evidence" value="ECO:0007669"/>
    <property type="project" value="UniProtKB-KW"/>
</dbReference>
<evidence type="ECO:0000256" key="3">
    <source>
        <dbReference type="ARBA" id="ARBA00022555"/>
    </source>
</evidence>
<feature type="active site" description="Proton donor" evidence="13">
    <location>
        <position position="125"/>
    </location>
</feature>
<dbReference type="AlphaFoldDB" id="A0A8J3EU51"/>
<evidence type="ECO:0000313" key="18">
    <source>
        <dbReference type="Proteomes" id="UP000650511"/>
    </source>
</evidence>
<dbReference type="GO" id="GO:0050660">
    <property type="term" value="F:flavin adenine dinucleotide binding"/>
    <property type="evidence" value="ECO:0007669"/>
    <property type="project" value="InterPro"/>
</dbReference>
<dbReference type="SUPFAM" id="SSF51395">
    <property type="entry name" value="FMN-linked oxidoreductases"/>
    <property type="match status" value="1"/>
</dbReference>
<dbReference type="GO" id="GO:0017150">
    <property type="term" value="F:tRNA dihydrouridine synthase activity"/>
    <property type="evidence" value="ECO:0007669"/>
    <property type="project" value="InterPro"/>
</dbReference>
<dbReference type="EC" id="1.3.1.-" evidence="12"/>
<dbReference type="Gene3D" id="1.10.1200.80">
    <property type="entry name" value="Putative flavin oxidoreducatase, domain 2"/>
    <property type="match status" value="1"/>
</dbReference>
<evidence type="ECO:0000256" key="4">
    <source>
        <dbReference type="ARBA" id="ARBA00022630"/>
    </source>
</evidence>
<evidence type="ECO:0000313" key="17">
    <source>
        <dbReference type="EMBL" id="GGI06945.1"/>
    </source>
</evidence>
<keyword evidence="4 12" id="KW-0285">Flavoprotein</keyword>
<dbReference type="InterPro" id="IPR024036">
    <property type="entry name" value="tRNA-dHydroUridine_Synthase_C"/>
</dbReference>
<dbReference type="InterPro" id="IPR001269">
    <property type="entry name" value="DUS_fam"/>
</dbReference>
<evidence type="ECO:0000256" key="9">
    <source>
        <dbReference type="ARBA" id="ARBA00023002"/>
    </source>
</evidence>
<dbReference type="CDD" id="cd02801">
    <property type="entry name" value="DUS_like_FMN"/>
    <property type="match status" value="1"/>
</dbReference>
<dbReference type="InterPro" id="IPR004652">
    <property type="entry name" value="DusB-like"/>
</dbReference>